<organism evidence="2 3">
    <name type="scientific">Aldrovandia affinis</name>
    <dbReference type="NCBI Taxonomy" id="143900"/>
    <lineage>
        <taxon>Eukaryota</taxon>
        <taxon>Metazoa</taxon>
        <taxon>Chordata</taxon>
        <taxon>Craniata</taxon>
        <taxon>Vertebrata</taxon>
        <taxon>Euteleostomi</taxon>
        <taxon>Actinopterygii</taxon>
        <taxon>Neopterygii</taxon>
        <taxon>Teleostei</taxon>
        <taxon>Notacanthiformes</taxon>
        <taxon>Halosauridae</taxon>
        <taxon>Aldrovandia</taxon>
    </lineage>
</organism>
<reference evidence="2" key="1">
    <citation type="journal article" date="2023" name="Science">
        <title>Genome structures resolve the early diversification of teleost fishes.</title>
        <authorList>
            <person name="Parey E."/>
            <person name="Louis A."/>
            <person name="Montfort J."/>
            <person name="Bouchez O."/>
            <person name="Roques C."/>
            <person name="Iampietro C."/>
            <person name="Lluch J."/>
            <person name="Castinel A."/>
            <person name="Donnadieu C."/>
            <person name="Desvignes T."/>
            <person name="Floi Bucao C."/>
            <person name="Jouanno E."/>
            <person name="Wen M."/>
            <person name="Mejri S."/>
            <person name="Dirks R."/>
            <person name="Jansen H."/>
            <person name="Henkel C."/>
            <person name="Chen W.J."/>
            <person name="Zahm M."/>
            <person name="Cabau C."/>
            <person name="Klopp C."/>
            <person name="Thompson A.W."/>
            <person name="Robinson-Rechavi M."/>
            <person name="Braasch I."/>
            <person name="Lecointre G."/>
            <person name="Bobe J."/>
            <person name="Postlethwait J.H."/>
            <person name="Berthelot C."/>
            <person name="Roest Crollius H."/>
            <person name="Guiguen Y."/>
        </authorList>
    </citation>
    <scope>NUCLEOTIDE SEQUENCE</scope>
    <source>
        <strain evidence="2">NC1722</strain>
    </source>
</reference>
<dbReference type="Proteomes" id="UP001221898">
    <property type="component" value="Unassembled WGS sequence"/>
</dbReference>
<dbReference type="AlphaFoldDB" id="A0AAD7S9E0"/>
<keyword evidence="3" id="KW-1185">Reference proteome</keyword>
<keyword evidence="1" id="KW-0732">Signal</keyword>
<evidence type="ECO:0000313" key="2">
    <source>
        <dbReference type="EMBL" id="KAJ8398461.1"/>
    </source>
</evidence>
<name>A0AAD7S9E0_9TELE</name>
<evidence type="ECO:0000256" key="1">
    <source>
        <dbReference type="SAM" id="SignalP"/>
    </source>
</evidence>
<dbReference type="EMBL" id="JAINUG010000090">
    <property type="protein sequence ID" value="KAJ8398461.1"/>
    <property type="molecule type" value="Genomic_DNA"/>
</dbReference>
<comment type="caution">
    <text evidence="2">The sequence shown here is derived from an EMBL/GenBank/DDBJ whole genome shotgun (WGS) entry which is preliminary data.</text>
</comment>
<accession>A0AAD7S9E0</accession>
<evidence type="ECO:0000313" key="3">
    <source>
        <dbReference type="Proteomes" id="UP001221898"/>
    </source>
</evidence>
<sequence length="104" mass="11871">MRRLPQRLLSLCLTGALLLPLCQGNDDEYVYDSDTTATPDYDYNATFDYMYYSNASQVDYRDFDIQIPGNEDTKDTMNNKAPETGLPSLLLMLSLSVHKFCQLL</sequence>
<feature type="signal peptide" evidence="1">
    <location>
        <begin position="1"/>
        <end position="24"/>
    </location>
</feature>
<gene>
    <name evidence="2" type="ORF">AAFF_G00427160</name>
</gene>
<proteinExistence type="predicted"/>
<protein>
    <submittedName>
        <fullName evidence="2">Uncharacterized protein</fullName>
    </submittedName>
</protein>
<feature type="chain" id="PRO_5042224546" evidence="1">
    <location>
        <begin position="25"/>
        <end position="104"/>
    </location>
</feature>